<gene>
    <name evidence="1" type="ORF">HHL14_16895</name>
</gene>
<dbReference type="RefSeq" id="WP_169498760.1">
    <property type="nucleotide sequence ID" value="NZ_JABBFZ010000009.1"/>
</dbReference>
<evidence type="ECO:0000313" key="2">
    <source>
        <dbReference type="Proteomes" id="UP000583127"/>
    </source>
</evidence>
<organism evidence="1 2">
    <name type="scientific">Paraburkholderia antibiotica</name>
    <dbReference type="NCBI Taxonomy" id="2728839"/>
    <lineage>
        <taxon>Bacteria</taxon>
        <taxon>Pseudomonadati</taxon>
        <taxon>Pseudomonadota</taxon>
        <taxon>Betaproteobacteria</taxon>
        <taxon>Burkholderiales</taxon>
        <taxon>Burkholderiaceae</taxon>
        <taxon>Paraburkholderia</taxon>
    </lineage>
</organism>
<comment type="caution">
    <text evidence="1">The sequence shown here is derived from an EMBL/GenBank/DDBJ whole genome shotgun (WGS) entry which is preliminary data.</text>
</comment>
<reference evidence="1 2" key="1">
    <citation type="submission" date="2020-04" db="EMBL/GenBank/DDBJ databases">
        <title>Paraburkholderia sp. G-4-1-8 isolated from soil.</title>
        <authorList>
            <person name="Dahal R.H."/>
        </authorList>
    </citation>
    <scope>NUCLEOTIDE SEQUENCE [LARGE SCALE GENOMIC DNA]</scope>
    <source>
        <strain evidence="1 2">G-4-1-8</strain>
    </source>
</reference>
<dbReference type="AlphaFoldDB" id="A0A7X9X707"/>
<evidence type="ECO:0000313" key="1">
    <source>
        <dbReference type="EMBL" id="NML32508.1"/>
    </source>
</evidence>
<sequence length="68" mass="7650">MSIAGFFRRSQADFFNCLLQPDRLGNGGKPSAGMKTAGFAIRDRKRYSLRTWLFFAADPDRAASFDAR</sequence>
<name>A0A7X9X707_9BURK</name>
<protein>
    <submittedName>
        <fullName evidence="1">Uncharacterized protein</fullName>
    </submittedName>
</protein>
<proteinExistence type="predicted"/>
<accession>A0A7X9X707</accession>
<dbReference type="Proteomes" id="UP000583127">
    <property type="component" value="Unassembled WGS sequence"/>
</dbReference>
<keyword evidence="2" id="KW-1185">Reference proteome</keyword>
<dbReference type="EMBL" id="JABBFZ010000009">
    <property type="protein sequence ID" value="NML32508.1"/>
    <property type="molecule type" value="Genomic_DNA"/>
</dbReference>